<comment type="similarity">
    <text evidence="1">Belongs to the CCM1 family.</text>
</comment>
<dbReference type="PROSITE" id="PS51375">
    <property type="entry name" value="PPR"/>
    <property type="match status" value="10"/>
</dbReference>
<evidence type="ECO:0000256" key="1">
    <source>
        <dbReference type="ARBA" id="ARBA00006192"/>
    </source>
</evidence>
<feature type="repeat" description="PPR" evidence="5">
    <location>
        <begin position="343"/>
        <end position="377"/>
    </location>
</feature>
<dbReference type="NCBIfam" id="TIGR00756">
    <property type="entry name" value="PPR"/>
    <property type="match status" value="10"/>
</dbReference>
<gene>
    <name evidence="7" type="ORF">K493DRAFT_302265</name>
</gene>
<dbReference type="Pfam" id="PF13041">
    <property type="entry name" value="PPR_2"/>
    <property type="match status" value="4"/>
</dbReference>
<protein>
    <recommendedName>
        <fullName evidence="9">TPR-like protein</fullName>
    </recommendedName>
</protein>
<evidence type="ECO:0000256" key="3">
    <source>
        <dbReference type="ARBA" id="ARBA00044493"/>
    </source>
</evidence>
<feature type="repeat" description="PPR" evidence="5">
    <location>
        <begin position="624"/>
        <end position="658"/>
    </location>
</feature>
<evidence type="ECO:0000313" key="7">
    <source>
        <dbReference type="EMBL" id="ORX94081.1"/>
    </source>
</evidence>
<feature type="repeat" description="PPR" evidence="5">
    <location>
        <begin position="378"/>
        <end position="412"/>
    </location>
</feature>
<feature type="repeat" description="PPR" evidence="5">
    <location>
        <begin position="273"/>
        <end position="307"/>
    </location>
</feature>
<evidence type="ECO:0008006" key="9">
    <source>
        <dbReference type="Google" id="ProtNLM"/>
    </source>
</evidence>
<dbReference type="SUPFAM" id="SSF48452">
    <property type="entry name" value="TPR-like"/>
    <property type="match status" value="1"/>
</dbReference>
<dbReference type="PANTHER" id="PTHR47447">
    <property type="entry name" value="OS03G0856100 PROTEIN"/>
    <property type="match status" value="1"/>
</dbReference>
<organism evidence="7 8">
    <name type="scientific">Basidiobolus meristosporus CBS 931.73</name>
    <dbReference type="NCBI Taxonomy" id="1314790"/>
    <lineage>
        <taxon>Eukaryota</taxon>
        <taxon>Fungi</taxon>
        <taxon>Fungi incertae sedis</taxon>
        <taxon>Zoopagomycota</taxon>
        <taxon>Entomophthoromycotina</taxon>
        <taxon>Basidiobolomycetes</taxon>
        <taxon>Basidiobolales</taxon>
        <taxon>Basidiobolaceae</taxon>
        <taxon>Basidiobolus</taxon>
    </lineage>
</organism>
<keyword evidence="8" id="KW-1185">Reference proteome</keyword>
<evidence type="ECO:0000256" key="4">
    <source>
        <dbReference type="ARBA" id="ARBA00044511"/>
    </source>
</evidence>
<feature type="repeat" description="PPR" evidence="5">
    <location>
        <begin position="238"/>
        <end position="272"/>
    </location>
</feature>
<dbReference type="InParanoid" id="A0A1Y1Y7U2"/>
<feature type="repeat" description="PPR" evidence="5">
    <location>
        <begin position="308"/>
        <end position="342"/>
    </location>
</feature>
<feature type="repeat" description="PPR" evidence="5">
    <location>
        <begin position="413"/>
        <end position="447"/>
    </location>
</feature>
<evidence type="ECO:0000256" key="5">
    <source>
        <dbReference type="PROSITE-ProRule" id="PRU00708"/>
    </source>
</evidence>
<comment type="subunit">
    <text evidence="4">Binds to mitochondrial small subunit 15S rRNA.</text>
</comment>
<dbReference type="InterPro" id="IPR002885">
    <property type="entry name" value="PPR_rpt"/>
</dbReference>
<evidence type="ECO:0000313" key="8">
    <source>
        <dbReference type="Proteomes" id="UP000193498"/>
    </source>
</evidence>
<keyword evidence="2" id="KW-0677">Repeat</keyword>
<comment type="caution">
    <text evidence="7">The sequence shown here is derived from an EMBL/GenBank/DDBJ whole genome shotgun (WGS) entry which is preliminary data.</text>
</comment>
<sequence length="726" mass="82723">MTSTTKQCTKWLSLYTPSHGSSPRRALPSVVPKASPRSVKPFASLPRPLSEGAQHDTTDTKKRLRELRQGLRLNNVELTWNAFRSLPKQQVDSQHLSHVVRLLLKEDPTRTRFPAKYKEISRYIEGNQHAFNCLRGLSTLIACQGALGQWKRATEKYTLAKTRFSKQLDVVFFTEMINIFSGLSVSMVGEIKKDMESRGVRLNDRTFNALLKASKIHQDPVGLTQFYREMIDSGIGPDVVTFNTLISAYSKLNDIAKVEQIYKEMRERKVWPDRITFNTLIKAFAGVSQVDRAMEVYRIMQRKGVPPDAVTYNSLIDTFMRQKNFEASIGIYKSMIKRGVQPTVVTYTTLIHGCVKDSKLAQAHQLYKEMSSHGIAPNAVTFSTLINGFIQGDQIHAANTIYQDMVNRRICPDTVIFTNLIHGHVKNCKMSKAMQVFRDMSHLGCPPSIVTYSILINGFVKSYDMKQAAMLYKDLVAAGLHPTAVTLNTLLSGYSKALDMQTAFEIFQEFPKHKLEPDVVTYNILMEACFRSNRVDSGFKLYQELLAKDIPPTTFTYAVLMNHYNFTGQIQKLMELWEEVKPHYPKNELTALVSVLIDSHGFHQDLQSLETTWDSLNKEGILLNENNYNSYLEALCRHRAFSRAIEVFRGMDGCGVLPTVKTCMILIHSLRANRRFSDLLEIYHYLETSQPPLFQLINPLPPKQETVDDATYAYLESILGQRKLLH</sequence>
<name>A0A1Y1Y7U2_9FUNG</name>
<evidence type="ECO:0000256" key="6">
    <source>
        <dbReference type="SAM" id="MobiDB-lite"/>
    </source>
</evidence>
<dbReference type="Proteomes" id="UP000193498">
    <property type="component" value="Unassembled WGS sequence"/>
</dbReference>
<dbReference type="Gene3D" id="1.25.40.10">
    <property type="entry name" value="Tetratricopeptide repeat domain"/>
    <property type="match status" value="6"/>
</dbReference>
<proteinExistence type="inferred from homology"/>
<accession>A0A1Y1Y7U2</accession>
<feature type="repeat" description="PPR" evidence="5">
    <location>
        <begin position="448"/>
        <end position="482"/>
    </location>
</feature>
<feature type="repeat" description="PPR" evidence="5">
    <location>
        <begin position="483"/>
        <end position="517"/>
    </location>
</feature>
<evidence type="ECO:0000256" key="2">
    <source>
        <dbReference type="ARBA" id="ARBA00022737"/>
    </source>
</evidence>
<dbReference type="PANTHER" id="PTHR47447:SF28">
    <property type="entry name" value="PENTACOTRIPEPTIDE-REPEAT REGION OF PRORP DOMAIN-CONTAINING PROTEIN"/>
    <property type="match status" value="1"/>
</dbReference>
<dbReference type="OrthoDB" id="185373at2759"/>
<dbReference type="Pfam" id="PF01535">
    <property type="entry name" value="PPR"/>
    <property type="match status" value="1"/>
</dbReference>
<dbReference type="EMBL" id="MCFE01000214">
    <property type="protein sequence ID" value="ORX94081.1"/>
    <property type="molecule type" value="Genomic_DNA"/>
</dbReference>
<dbReference type="InterPro" id="IPR011990">
    <property type="entry name" value="TPR-like_helical_dom_sf"/>
</dbReference>
<feature type="repeat" description="PPR" evidence="5">
    <location>
        <begin position="518"/>
        <end position="552"/>
    </location>
</feature>
<dbReference type="STRING" id="1314790.A0A1Y1Y7U2"/>
<reference evidence="7 8" key="1">
    <citation type="submission" date="2016-07" db="EMBL/GenBank/DDBJ databases">
        <title>Pervasive Adenine N6-methylation of Active Genes in Fungi.</title>
        <authorList>
            <consortium name="DOE Joint Genome Institute"/>
            <person name="Mondo S.J."/>
            <person name="Dannebaum R.O."/>
            <person name="Kuo R.C."/>
            <person name="Labutti K."/>
            <person name="Haridas S."/>
            <person name="Kuo A."/>
            <person name="Salamov A."/>
            <person name="Ahrendt S.R."/>
            <person name="Lipzen A."/>
            <person name="Sullivan W."/>
            <person name="Andreopoulos W.B."/>
            <person name="Clum A."/>
            <person name="Lindquist E."/>
            <person name="Daum C."/>
            <person name="Ramamoorthy G.K."/>
            <person name="Gryganskyi A."/>
            <person name="Culley D."/>
            <person name="Magnuson J.K."/>
            <person name="James T.Y."/>
            <person name="O'Malley M.A."/>
            <person name="Stajich J.E."/>
            <person name="Spatafora J.W."/>
            <person name="Visel A."/>
            <person name="Grigoriev I.V."/>
        </authorList>
    </citation>
    <scope>NUCLEOTIDE SEQUENCE [LARGE SCALE GENOMIC DNA]</scope>
    <source>
        <strain evidence="7 8">CBS 931.73</strain>
    </source>
</reference>
<feature type="region of interest" description="Disordered" evidence="6">
    <location>
        <begin position="16"/>
        <end position="60"/>
    </location>
</feature>
<comment type="function">
    <text evidence="3">Regulates mitochondrial small subunit maturation by controlling 15S rRNA 5'-end processing. Localizes to the 5' precursor of the 15S rRNA in a position that is subsequently occupied by mS47 in the mature yeast mtSSU. Uses structure and sequence-specific RNA recognition, binding to a single-stranded region of the precursor and specifically recognizing bases -6 to -1. The exchange of Ccm1 for mS47 is coupled to the irreversible removal of precursor rRNA that is accompanied by conformational changes of the mitoribosomal proteins uS5m and mS26. These conformational changes signal completion of 5'-end rRNA processing through protection of the mature 5'-end of the 15S rRNA and stabilization of mS47. The removal of the 5' precursor together with the dissociation of Ccm1 may be catalyzed by the 5'-3' exoribonuclease Pet127. Involved in the specific removal of group I introns in mitochondrial encoded transcripts.</text>
</comment>
<dbReference type="Pfam" id="PF13812">
    <property type="entry name" value="PPR_3"/>
    <property type="match status" value="1"/>
</dbReference>
<dbReference type="AlphaFoldDB" id="A0A1Y1Y7U2"/>